<organism evidence="9 10">
    <name type="scientific">Coemansia interrupta</name>
    <dbReference type="NCBI Taxonomy" id="1126814"/>
    <lineage>
        <taxon>Eukaryota</taxon>
        <taxon>Fungi</taxon>
        <taxon>Fungi incertae sedis</taxon>
        <taxon>Zoopagomycota</taxon>
        <taxon>Kickxellomycotina</taxon>
        <taxon>Kickxellomycetes</taxon>
        <taxon>Kickxellales</taxon>
        <taxon>Kickxellaceae</taxon>
        <taxon>Coemansia</taxon>
    </lineage>
</organism>
<gene>
    <name evidence="9" type="primary">POL12</name>
    <name evidence="9" type="ORF">GGI15_000167</name>
</gene>
<comment type="subcellular location">
    <subcellularLocation>
        <location evidence="1 6">Nucleus</location>
    </subcellularLocation>
</comment>
<dbReference type="GO" id="GO:0003677">
    <property type="term" value="F:DNA binding"/>
    <property type="evidence" value="ECO:0007669"/>
    <property type="project" value="InterPro"/>
</dbReference>
<dbReference type="GO" id="GO:0003887">
    <property type="term" value="F:DNA-directed DNA polymerase activity"/>
    <property type="evidence" value="ECO:0007669"/>
    <property type="project" value="UniProtKB-KW"/>
</dbReference>
<dbReference type="InterPro" id="IPR054300">
    <property type="entry name" value="OB_DPOA2"/>
</dbReference>
<dbReference type="Gene3D" id="3.60.21.60">
    <property type="match status" value="2"/>
</dbReference>
<keyword evidence="9" id="KW-0808">Transferase</keyword>
<reference evidence="9" key="1">
    <citation type="submission" date="2022-07" db="EMBL/GenBank/DDBJ databases">
        <title>Phylogenomic reconstructions and comparative analyses of Kickxellomycotina fungi.</title>
        <authorList>
            <person name="Reynolds N.K."/>
            <person name="Stajich J.E."/>
            <person name="Barry K."/>
            <person name="Grigoriev I.V."/>
            <person name="Crous P."/>
            <person name="Smith M.E."/>
        </authorList>
    </citation>
    <scope>NUCLEOTIDE SEQUENCE</scope>
    <source>
        <strain evidence="9">BCRC 34489</strain>
    </source>
</reference>
<keyword evidence="9" id="KW-0548">Nucleotidyltransferase</keyword>
<dbReference type="Pfam" id="PF22062">
    <property type="entry name" value="OB_DPOA2"/>
    <property type="match status" value="1"/>
</dbReference>
<dbReference type="OrthoDB" id="336885at2759"/>
<accession>A0A9W8LNS2</accession>
<name>A0A9W8LNS2_9FUNG</name>
<dbReference type="AlphaFoldDB" id="A0A9W8LNS2"/>
<proteinExistence type="inferred from homology"/>
<dbReference type="EMBL" id="JANBUM010000004">
    <property type="protein sequence ID" value="KAJ2788146.1"/>
    <property type="molecule type" value="Genomic_DNA"/>
</dbReference>
<feature type="domain" description="DNA polymerase alpha/delta/epsilon subunit B" evidence="7">
    <location>
        <begin position="361"/>
        <end position="570"/>
    </location>
</feature>
<protein>
    <recommendedName>
        <fullName evidence="3 6">DNA polymerase alpha subunit B</fullName>
    </recommendedName>
</protein>
<dbReference type="InterPro" id="IPR007185">
    <property type="entry name" value="DNA_pol_a/d/e_bsu"/>
</dbReference>
<feature type="domain" description="DNA polymerase alpha subunit B OB" evidence="8">
    <location>
        <begin position="226"/>
        <end position="336"/>
    </location>
</feature>
<evidence type="ECO:0000313" key="10">
    <source>
        <dbReference type="Proteomes" id="UP001140172"/>
    </source>
</evidence>
<evidence type="ECO:0000256" key="5">
    <source>
        <dbReference type="ARBA" id="ARBA00023242"/>
    </source>
</evidence>
<dbReference type="InterPro" id="IPR016722">
    <property type="entry name" value="DNA_pol_alpha_bsu"/>
</dbReference>
<evidence type="ECO:0000256" key="1">
    <source>
        <dbReference type="ARBA" id="ARBA00004123"/>
    </source>
</evidence>
<dbReference type="Proteomes" id="UP001140172">
    <property type="component" value="Unassembled WGS sequence"/>
</dbReference>
<comment type="function">
    <text evidence="6">Accessory subunit of the DNA polymerase alpha complex (also known as the alpha DNA polymerase-primase complex) which plays an essential role in the initiation of DNA synthesis.</text>
</comment>
<keyword evidence="5 6" id="KW-0539">Nucleus</keyword>
<evidence type="ECO:0000256" key="2">
    <source>
        <dbReference type="ARBA" id="ARBA00007299"/>
    </source>
</evidence>
<dbReference type="GO" id="GO:0005658">
    <property type="term" value="C:alpha DNA polymerase:primase complex"/>
    <property type="evidence" value="ECO:0007669"/>
    <property type="project" value="TreeGrafter"/>
</dbReference>
<evidence type="ECO:0000256" key="3">
    <source>
        <dbReference type="ARBA" id="ARBA00018596"/>
    </source>
</evidence>
<comment type="similarity">
    <text evidence="2 6">Belongs to the DNA polymerase alpha subunit B family.</text>
</comment>
<evidence type="ECO:0000256" key="6">
    <source>
        <dbReference type="PIRNR" id="PIRNR018300"/>
    </source>
</evidence>
<keyword evidence="10" id="KW-1185">Reference proteome</keyword>
<dbReference type="Pfam" id="PF04042">
    <property type="entry name" value="DNA_pol_E_B"/>
    <property type="match status" value="1"/>
</dbReference>
<sequence length="630" mass="67445">MSAQQLLDAFGALAPDALAECQSICNTYGLSPSDLFIRWQTLLLNRHAGDASVQPTRDRLQEIRSTVALDHERALRQRANPTSAPHAAAKLTRNRERPAYDKSSVEGLLQGMAGAPQRTPQSARRVGVLRAAPGVARVPEALSPSVFAMPSPGARQYGTRGNRGCTEESVHGEHLGRVTQGGQPAVVVEGGGAVESDEEEGEAEEEGARPRVRVRYMFEKTGVRTEAVNRRIERLAVDTKAAYGIAALANPTYAHQDAVTAVGRIVNAAVDEAAMVAGAGQLSPDAVFLETSRRLGNGRRVALDVRGAASFSLFPGQVVAVEGSNPKGSEFAVKGFRELPRLPHKPVDERLDAGGPFSAAVAVGPYTLADNLDYEPLADLVEHVVKAAPAAVFLLGPFVAEAHPMVQEGLMDMLPEEVFAARISPLLERLCRGLPTDAAVYLVPAPDDLCCPYACYPQPAFPRDLLARLAVPAAVRSLPNPAHVSVNGVAVVLANIDVLFHLVKQEVSRLPGFSDRLPRLAWHLVEQRHLYPLSPPPPDAPAILAEHDASLRLHVMPDILVVPSQLRHFARVHENVILLNPGCSSMRVAGGTFAKIHVLPPAAVDSTGDMVDAAPKMYPADCTSVEIVRI</sequence>
<dbReference type="PANTHER" id="PTHR23061:SF12">
    <property type="entry name" value="DNA POLYMERASE ALPHA SUBUNIT B"/>
    <property type="match status" value="1"/>
</dbReference>
<keyword evidence="4 6" id="KW-0235">DNA replication</keyword>
<evidence type="ECO:0000259" key="8">
    <source>
        <dbReference type="Pfam" id="PF22062"/>
    </source>
</evidence>
<evidence type="ECO:0000256" key="4">
    <source>
        <dbReference type="ARBA" id="ARBA00022705"/>
    </source>
</evidence>
<keyword evidence="9" id="KW-0239">DNA-directed DNA polymerase</keyword>
<dbReference type="GO" id="GO:0006270">
    <property type="term" value="P:DNA replication initiation"/>
    <property type="evidence" value="ECO:0007669"/>
    <property type="project" value="TreeGrafter"/>
</dbReference>
<evidence type="ECO:0000259" key="7">
    <source>
        <dbReference type="Pfam" id="PF04042"/>
    </source>
</evidence>
<comment type="caution">
    <text evidence="9">The sequence shown here is derived from an EMBL/GenBank/DDBJ whole genome shotgun (WGS) entry which is preliminary data.</text>
</comment>
<evidence type="ECO:0000313" key="9">
    <source>
        <dbReference type="EMBL" id="KAJ2788146.1"/>
    </source>
</evidence>
<dbReference type="PANTHER" id="PTHR23061">
    <property type="entry name" value="DNA POLYMERASE 2 ALPHA 70 KDA SUBUNIT"/>
    <property type="match status" value="1"/>
</dbReference>
<dbReference type="PIRSF" id="PIRSF018300">
    <property type="entry name" value="DNA_pol_alph_2"/>
    <property type="match status" value="1"/>
</dbReference>